<name>A0A919UCY3_9ACTN</name>
<protein>
    <submittedName>
        <fullName evidence="1">Uncharacterized protein</fullName>
    </submittedName>
</protein>
<sequence>MLGTRDVCSLFDAGKLAAAVPDGAVRFSELSRKNDLGNAGTCEFSSRAGDSDEGDFAALRLEISRRRHAVDLLANTCRLPPLTAPVQGPDDGAEQWCEWNEPDPTRNLHGHYSYAVRRGPMVVSAEYEYQGPVDLTAVEHARQVVRAAAQSGLL</sequence>
<dbReference type="RefSeq" id="WP_203852490.1">
    <property type="nucleotide sequence ID" value="NZ_BONQ01000139.1"/>
</dbReference>
<keyword evidence="2" id="KW-1185">Reference proteome</keyword>
<evidence type="ECO:0000313" key="2">
    <source>
        <dbReference type="Proteomes" id="UP000660611"/>
    </source>
</evidence>
<organism evidence="1 2">
    <name type="scientific">Dactylosporangium siamense</name>
    <dbReference type="NCBI Taxonomy" id="685454"/>
    <lineage>
        <taxon>Bacteria</taxon>
        <taxon>Bacillati</taxon>
        <taxon>Actinomycetota</taxon>
        <taxon>Actinomycetes</taxon>
        <taxon>Micromonosporales</taxon>
        <taxon>Micromonosporaceae</taxon>
        <taxon>Dactylosporangium</taxon>
    </lineage>
</organism>
<accession>A0A919UCY3</accession>
<dbReference type="AlphaFoldDB" id="A0A919UCY3"/>
<dbReference type="EMBL" id="BONQ01000139">
    <property type="protein sequence ID" value="GIG50862.1"/>
    <property type="molecule type" value="Genomic_DNA"/>
</dbReference>
<evidence type="ECO:0000313" key="1">
    <source>
        <dbReference type="EMBL" id="GIG50862.1"/>
    </source>
</evidence>
<proteinExistence type="predicted"/>
<gene>
    <name evidence="1" type="ORF">Dsi01nite_089030</name>
</gene>
<dbReference type="Proteomes" id="UP000660611">
    <property type="component" value="Unassembled WGS sequence"/>
</dbReference>
<reference evidence="1" key="1">
    <citation type="submission" date="2021-01" db="EMBL/GenBank/DDBJ databases">
        <title>Whole genome shotgun sequence of Dactylosporangium siamense NBRC 106093.</title>
        <authorList>
            <person name="Komaki H."/>
            <person name="Tamura T."/>
        </authorList>
    </citation>
    <scope>NUCLEOTIDE SEQUENCE</scope>
    <source>
        <strain evidence="1">NBRC 106093</strain>
    </source>
</reference>
<comment type="caution">
    <text evidence="1">The sequence shown here is derived from an EMBL/GenBank/DDBJ whole genome shotgun (WGS) entry which is preliminary data.</text>
</comment>